<gene>
    <name evidence="9 11" type="primary">buk</name>
    <name evidence="11" type="ORF">H9L01_00010</name>
</gene>
<keyword evidence="12" id="KW-1185">Reference proteome</keyword>
<dbReference type="EMBL" id="CP060715">
    <property type="protein sequence ID" value="QNN60805.1"/>
    <property type="molecule type" value="Genomic_DNA"/>
</dbReference>
<proteinExistence type="inferred from homology"/>
<evidence type="ECO:0000313" key="12">
    <source>
        <dbReference type="Proteomes" id="UP000515928"/>
    </source>
</evidence>
<dbReference type="InterPro" id="IPR023865">
    <property type="entry name" value="Aliphatic_acid_kinase_CS"/>
</dbReference>
<evidence type="ECO:0000256" key="4">
    <source>
        <dbReference type="ARBA" id="ARBA00022679"/>
    </source>
</evidence>
<dbReference type="CDD" id="cd24011">
    <property type="entry name" value="ASKHA_NBD_BK"/>
    <property type="match status" value="1"/>
</dbReference>
<dbReference type="PANTHER" id="PTHR21060:SF3">
    <property type="entry name" value="BUTYRATE KINASE 2-RELATED"/>
    <property type="match status" value="1"/>
</dbReference>
<sequence>MTLILSINPGATSTKFALFDKYVELFQDEVQYTKEQIAQYPTMKDQLEDRYQSIYDVLVAKGYDPTEINIAVGRGGILPPVDAGAIAVTPELIDYLLNDSEVIHPANLGASIAQKFVDQAKDCVAYIYDPISVDQFGPLARPSGLKGMDRKSIGHMLNSRAAAINYASEIGRPYQELNLIVVHAGSGITVSAHEKGRMVDIVSDDEGAFSPERSGGLPLRLFMNLCYNEDKESVIKKMRHVGGLVSYLDTNDVRIIEQRIEQGDEEAAYILEAMAYQISKSIASLSPVLHGKIDGIVISGGFARSKRIMDWITERTEFLGPIIVYPREFELEALAFGGYRAYSKEEPVQIFKR</sequence>
<evidence type="ECO:0000256" key="6">
    <source>
        <dbReference type="ARBA" id="ARBA00022777"/>
    </source>
</evidence>
<dbReference type="InterPro" id="IPR043129">
    <property type="entry name" value="ATPase_NBD"/>
</dbReference>
<keyword evidence="7 9" id="KW-0067">ATP-binding</keyword>
<dbReference type="GO" id="GO:0006083">
    <property type="term" value="P:acetate metabolic process"/>
    <property type="evidence" value="ECO:0007669"/>
    <property type="project" value="TreeGrafter"/>
</dbReference>
<reference evidence="11 12" key="1">
    <citation type="submission" date="2020-08" db="EMBL/GenBank/DDBJ databases">
        <title>Genome sequence of Erysipelothrix inopinata DSM 15511T.</title>
        <authorList>
            <person name="Hyun D.-W."/>
            <person name="Bae J.-W."/>
        </authorList>
    </citation>
    <scope>NUCLEOTIDE SEQUENCE [LARGE SCALE GENOMIC DNA]</scope>
    <source>
        <strain evidence="11 12">DSM 15511</strain>
    </source>
</reference>
<dbReference type="KEGG" id="eio:H9L01_00010"/>
<dbReference type="GO" id="GO:0047761">
    <property type="term" value="F:butyrate kinase activity"/>
    <property type="evidence" value="ECO:0007669"/>
    <property type="project" value="UniProtKB-UniRule"/>
</dbReference>
<evidence type="ECO:0000256" key="10">
    <source>
        <dbReference type="RuleBase" id="RU003835"/>
    </source>
</evidence>
<keyword evidence="5 9" id="KW-0547">Nucleotide-binding</keyword>
<accession>A0A7G9RYY0</accession>
<dbReference type="Pfam" id="PF00871">
    <property type="entry name" value="Acetate_kinase"/>
    <property type="match status" value="1"/>
</dbReference>
<evidence type="ECO:0000256" key="3">
    <source>
        <dbReference type="ARBA" id="ARBA00022490"/>
    </source>
</evidence>
<evidence type="ECO:0000256" key="9">
    <source>
        <dbReference type="HAMAP-Rule" id="MF_00542"/>
    </source>
</evidence>
<evidence type="ECO:0000256" key="1">
    <source>
        <dbReference type="ARBA" id="ARBA00004496"/>
    </source>
</evidence>
<comment type="similarity">
    <text evidence="2 9 10">Belongs to the acetokinase family.</text>
</comment>
<evidence type="ECO:0000256" key="8">
    <source>
        <dbReference type="ARBA" id="ARBA00048596"/>
    </source>
</evidence>
<dbReference type="PANTHER" id="PTHR21060">
    <property type="entry name" value="ACETATE KINASE"/>
    <property type="match status" value="1"/>
</dbReference>
<keyword evidence="6 9" id="KW-0418">Kinase</keyword>
<dbReference type="GO" id="GO:0005737">
    <property type="term" value="C:cytoplasm"/>
    <property type="evidence" value="ECO:0007669"/>
    <property type="project" value="UniProtKB-SubCell"/>
</dbReference>
<dbReference type="InterPro" id="IPR011245">
    <property type="entry name" value="Butyrate_kin"/>
</dbReference>
<name>A0A7G9RYY0_9FIRM</name>
<evidence type="ECO:0000313" key="11">
    <source>
        <dbReference type="EMBL" id="QNN60805.1"/>
    </source>
</evidence>
<dbReference type="PIRSF" id="PIRSF036458">
    <property type="entry name" value="Butyrate_kin"/>
    <property type="match status" value="1"/>
</dbReference>
<dbReference type="GO" id="GO:0005524">
    <property type="term" value="F:ATP binding"/>
    <property type="evidence" value="ECO:0007669"/>
    <property type="project" value="UniProtKB-KW"/>
</dbReference>
<evidence type="ECO:0000256" key="5">
    <source>
        <dbReference type="ARBA" id="ARBA00022741"/>
    </source>
</evidence>
<dbReference type="NCBIfam" id="TIGR02707">
    <property type="entry name" value="butyr_kinase"/>
    <property type="match status" value="1"/>
</dbReference>
<dbReference type="GO" id="GO:0008776">
    <property type="term" value="F:acetate kinase activity"/>
    <property type="evidence" value="ECO:0007669"/>
    <property type="project" value="TreeGrafter"/>
</dbReference>
<dbReference type="EC" id="2.7.2.7" evidence="9"/>
<dbReference type="Gene3D" id="3.30.420.40">
    <property type="match status" value="2"/>
</dbReference>
<keyword evidence="3 9" id="KW-0963">Cytoplasm</keyword>
<dbReference type="SUPFAM" id="SSF53067">
    <property type="entry name" value="Actin-like ATPase domain"/>
    <property type="match status" value="2"/>
</dbReference>
<evidence type="ECO:0000256" key="7">
    <source>
        <dbReference type="ARBA" id="ARBA00022840"/>
    </source>
</evidence>
<keyword evidence="4 9" id="KW-0808">Transferase</keyword>
<dbReference type="Proteomes" id="UP000515928">
    <property type="component" value="Chromosome"/>
</dbReference>
<dbReference type="PROSITE" id="PS01076">
    <property type="entry name" value="ACETATE_KINASE_2"/>
    <property type="match status" value="1"/>
</dbReference>
<dbReference type="AlphaFoldDB" id="A0A7G9RYY0"/>
<organism evidence="11 12">
    <name type="scientific">Erysipelothrix inopinata</name>
    <dbReference type="NCBI Taxonomy" id="225084"/>
    <lineage>
        <taxon>Bacteria</taxon>
        <taxon>Bacillati</taxon>
        <taxon>Bacillota</taxon>
        <taxon>Erysipelotrichia</taxon>
        <taxon>Erysipelotrichales</taxon>
        <taxon>Erysipelotrichaceae</taxon>
        <taxon>Erysipelothrix</taxon>
    </lineage>
</organism>
<dbReference type="PRINTS" id="PR00471">
    <property type="entry name" value="ACETATEKNASE"/>
</dbReference>
<protein>
    <recommendedName>
        <fullName evidence="9">Probable butyrate kinase</fullName>
        <shortName evidence="9">BK</shortName>
        <ecNumber evidence="9">2.7.2.7</ecNumber>
    </recommendedName>
    <alternativeName>
        <fullName evidence="9">Branched-chain carboxylic acid kinase</fullName>
    </alternativeName>
</protein>
<dbReference type="HAMAP" id="MF_00542">
    <property type="entry name" value="Butyrate_kinase"/>
    <property type="match status" value="1"/>
</dbReference>
<comment type="catalytic activity">
    <reaction evidence="8 9">
        <text>butanoate + ATP = butanoyl phosphate + ADP</text>
        <dbReference type="Rhea" id="RHEA:13585"/>
        <dbReference type="ChEBI" id="CHEBI:17968"/>
        <dbReference type="ChEBI" id="CHEBI:30616"/>
        <dbReference type="ChEBI" id="CHEBI:58079"/>
        <dbReference type="ChEBI" id="CHEBI:456216"/>
        <dbReference type="EC" id="2.7.2.7"/>
    </reaction>
</comment>
<dbReference type="NCBIfam" id="NF002834">
    <property type="entry name" value="PRK03011.1-5"/>
    <property type="match status" value="1"/>
</dbReference>
<comment type="subcellular location">
    <subcellularLocation>
        <location evidence="1 9">Cytoplasm</location>
    </subcellularLocation>
</comment>
<dbReference type="InterPro" id="IPR000890">
    <property type="entry name" value="Aliphatic_acid_kin_short-chain"/>
</dbReference>
<dbReference type="RefSeq" id="WP_187533926.1">
    <property type="nucleotide sequence ID" value="NZ_CBCSHU010000008.1"/>
</dbReference>
<evidence type="ECO:0000256" key="2">
    <source>
        <dbReference type="ARBA" id="ARBA00008748"/>
    </source>
</evidence>